<evidence type="ECO:0000256" key="5">
    <source>
        <dbReference type="ARBA" id="ARBA00023136"/>
    </source>
</evidence>
<feature type="transmembrane region" description="Helical" evidence="7">
    <location>
        <begin position="188"/>
        <end position="210"/>
    </location>
</feature>
<feature type="transmembrane region" description="Helical" evidence="7">
    <location>
        <begin position="334"/>
        <end position="355"/>
    </location>
</feature>
<dbReference type="PANTHER" id="PTHR43124">
    <property type="entry name" value="PURINE EFFLUX PUMP PBUE"/>
    <property type="match status" value="1"/>
</dbReference>
<feature type="transmembrane region" description="Helical" evidence="7">
    <location>
        <begin position="367"/>
        <end position="395"/>
    </location>
</feature>
<dbReference type="CDD" id="cd06174">
    <property type="entry name" value="MFS"/>
    <property type="match status" value="1"/>
</dbReference>
<feature type="transmembrane region" description="Helical" evidence="7">
    <location>
        <begin position="71"/>
        <end position="94"/>
    </location>
</feature>
<reference evidence="9 10" key="1">
    <citation type="submission" date="2016-08" db="EMBL/GenBank/DDBJ databases">
        <title>Genome sequence of Clavibacter michiganensis spp. strain CASJ009.</title>
        <authorList>
            <person name="Thapa S.P."/>
            <person name="Coaker G."/>
        </authorList>
    </citation>
    <scope>NUCLEOTIDE SEQUENCE [LARGE SCALE GENOMIC DNA]</scope>
    <source>
        <strain evidence="9">CASJ009</strain>
    </source>
</reference>
<protein>
    <submittedName>
        <fullName evidence="9">L-galactonate transporter</fullName>
    </submittedName>
</protein>
<feature type="transmembrane region" description="Helical" evidence="7">
    <location>
        <begin position="101"/>
        <end position="121"/>
    </location>
</feature>
<dbReference type="GO" id="GO:0022857">
    <property type="term" value="F:transmembrane transporter activity"/>
    <property type="evidence" value="ECO:0007669"/>
    <property type="project" value="InterPro"/>
</dbReference>
<dbReference type="InterPro" id="IPR050189">
    <property type="entry name" value="MFS_Efflux_Transporters"/>
</dbReference>
<evidence type="ECO:0000256" key="2">
    <source>
        <dbReference type="ARBA" id="ARBA00022475"/>
    </source>
</evidence>
<comment type="caution">
    <text evidence="9">The sequence shown here is derived from an EMBL/GenBank/DDBJ whole genome shotgun (WGS) entry which is preliminary data.</text>
</comment>
<dbReference type="PANTHER" id="PTHR43124:SF3">
    <property type="entry name" value="CHLORAMPHENICOL EFFLUX PUMP RV0191"/>
    <property type="match status" value="1"/>
</dbReference>
<feature type="transmembrane region" description="Helical" evidence="7">
    <location>
        <begin position="276"/>
        <end position="298"/>
    </location>
</feature>
<dbReference type="AlphaFoldDB" id="A0A251XU69"/>
<evidence type="ECO:0000259" key="8">
    <source>
        <dbReference type="PROSITE" id="PS50850"/>
    </source>
</evidence>
<evidence type="ECO:0000256" key="4">
    <source>
        <dbReference type="ARBA" id="ARBA00022989"/>
    </source>
</evidence>
<keyword evidence="4 7" id="KW-1133">Transmembrane helix</keyword>
<name>A0A251XU69_9MICO</name>
<feature type="region of interest" description="Disordered" evidence="6">
    <location>
        <begin position="1"/>
        <end position="21"/>
    </location>
</feature>
<organism evidence="9 10">
    <name type="scientific">Clavibacter michiganensis</name>
    <dbReference type="NCBI Taxonomy" id="28447"/>
    <lineage>
        <taxon>Bacteria</taxon>
        <taxon>Bacillati</taxon>
        <taxon>Actinomycetota</taxon>
        <taxon>Actinomycetes</taxon>
        <taxon>Micrococcales</taxon>
        <taxon>Microbacteriaceae</taxon>
        <taxon>Clavibacter</taxon>
    </lineage>
</organism>
<evidence type="ECO:0000313" key="10">
    <source>
        <dbReference type="Proteomes" id="UP000195106"/>
    </source>
</evidence>
<keyword evidence="3 7" id="KW-0812">Transmembrane</keyword>
<comment type="subcellular location">
    <subcellularLocation>
        <location evidence="1">Cell membrane</location>
        <topology evidence="1">Multi-pass membrane protein</topology>
    </subcellularLocation>
</comment>
<feature type="transmembrane region" description="Helical" evidence="7">
    <location>
        <begin position="35"/>
        <end position="59"/>
    </location>
</feature>
<dbReference type="Pfam" id="PF07690">
    <property type="entry name" value="MFS_1"/>
    <property type="match status" value="1"/>
</dbReference>
<dbReference type="PROSITE" id="PS50850">
    <property type="entry name" value="MFS"/>
    <property type="match status" value="1"/>
</dbReference>
<evidence type="ECO:0000256" key="6">
    <source>
        <dbReference type="SAM" id="MobiDB-lite"/>
    </source>
</evidence>
<dbReference type="GO" id="GO:0005886">
    <property type="term" value="C:plasma membrane"/>
    <property type="evidence" value="ECO:0007669"/>
    <property type="project" value="UniProtKB-SubCell"/>
</dbReference>
<gene>
    <name evidence="9" type="primary">yjjL</name>
    <name evidence="9" type="ORF">CMsap09_08895</name>
</gene>
<sequence length="467" mass="48226">MGKSGGPGGSGSSGGGGGGGGGIVVPMSSTRRARIVLGVAMVAYLSSVLQRGSLGIASVEAGERFHASASLLSTLAVTQLVVYAALQIPVGVLIDRVGPRALLASGALLMVAGQATLALSTSLEVAVLGRMLVGAGDAMTFVSGLRLINSWFSGPRVPVLSQWFANVGQLGQVLSAVPLSLVLHTAGWTPAFLGSASVAVVALIAVVVAVRDRPAGDAPPARIPWGDSMRELGRSLRRPGTQLGFWSHFVTQSSGVMFSLLWGFPFLVGGLGYSPALASGLLIVIVASGMVVGPVIGILTGRFPFRRSNLVLGIVAMMGAAWAVLLLWPGVPPLAVVVLVVVAIGIGGPGSQVGLDFARTFNPPRSLGAASGIVNVAGFTASFTMMLLIGIALDVQDGIRVAGGAPSDLYSFDSFRIAFAVQYLIVGFGAVMLVRTRRRTRRVLADEGIRVGPLWVAYIDRRRRRRA</sequence>
<feature type="domain" description="Major facilitator superfamily (MFS) profile" evidence="8">
    <location>
        <begin position="36"/>
        <end position="441"/>
    </location>
</feature>
<keyword evidence="5 7" id="KW-0472">Membrane</keyword>
<evidence type="ECO:0000256" key="3">
    <source>
        <dbReference type="ARBA" id="ARBA00022692"/>
    </source>
</evidence>
<accession>A0A251XU69</accession>
<keyword evidence="2" id="KW-1003">Cell membrane</keyword>
<feature type="transmembrane region" description="Helical" evidence="7">
    <location>
        <begin position="415"/>
        <end position="434"/>
    </location>
</feature>
<dbReference type="InterPro" id="IPR036259">
    <property type="entry name" value="MFS_trans_sf"/>
</dbReference>
<dbReference type="EMBL" id="MDHJ01000001">
    <property type="protein sequence ID" value="OUE09047.1"/>
    <property type="molecule type" value="Genomic_DNA"/>
</dbReference>
<dbReference type="Proteomes" id="UP000195106">
    <property type="component" value="Unassembled WGS sequence"/>
</dbReference>
<dbReference type="InterPro" id="IPR020846">
    <property type="entry name" value="MFS_dom"/>
</dbReference>
<evidence type="ECO:0000313" key="9">
    <source>
        <dbReference type="EMBL" id="OUE09047.1"/>
    </source>
</evidence>
<feature type="transmembrane region" description="Helical" evidence="7">
    <location>
        <begin position="243"/>
        <end position="264"/>
    </location>
</feature>
<evidence type="ECO:0000256" key="1">
    <source>
        <dbReference type="ARBA" id="ARBA00004651"/>
    </source>
</evidence>
<evidence type="ECO:0000256" key="7">
    <source>
        <dbReference type="SAM" id="Phobius"/>
    </source>
</evidence>
<proteinExistence type="predicted"/>
<dbReference type="SUPFAM" id="SSF103473">
    <property type="entry name" value="MFS general substrate transporter"/>
    <property type="match status" value="1"/>
</dbReference>
<dbReference type="Gene3D" id="1.20.1250.20">
    <property type="entry name" value="MFS general substrate transporter like domains"/>
    <property type="match status" value="2"/>
</dbReference>
<dbReference type="InterPro" id="IPR011701">
    <property type="entry name" value="MFS"/>
</dbReference>
<feature type="transmembrane region" description="Helical" evidence="7">
    <location>
        <begin position="310"/>
        <end position="328"/>
    </location>
</feature>